<evidence type="ECO:0000313" key="2">
    <source>
        <dbReference type="Proteomes" id="UP000266234"/>
    </source>
</evidence>
<reference evidence="1 2" key="1">
    <citation type="journal article" date="2018" name="PLoS Pathog.">
        <title>Evolution of structural diversity of trichothecenes, a family of toxins produced by plant pathogenic and entomopathogenic fungi.</title>
        <authorList>
            <person name="Proctor R.H."/>
            <person name="McCormick S.P."/>
            <person name="Kim H.S."/>
            <person name="Cardoza R.E."/>
            <person name="Stanley A.M."/>
            <person name="Lindo L."/>
            <person name="Kelly A."/>
            <person name="Brown D.W."/>
            <person name="Lee T."/>
            <person name="Vaughan M.M."/>
            <person name="Alexander N.J."/>
            <person name="Busman M."/>
            <person name="Gutierrez S."/>
        </authorList>
    </citation>
    <scope>NUCLEOTIDE SEQUENCE [LARGE SCALE GENOMIC DNA]</scope>
    <source>
        <strain evidence="1 2">NRRL 20695</strain>
    </source>
</reference>
<organism evidence="1 2">
    <name type="scientific">Fusarium longipes</name>
    <dbReference type="NCBI Taxonomy" id="694270"/>
    <lineage>
        <taxon>Eukaryota</taxon>
        <taxon>Fungi</taxon>
        <taxon>Dikarya</taxon>
        <taxon>Ascomycota</taxon>
        <taxon>Pezizomycotina</taxon>
        <taxon>Sordariomycetes</taxon>
        <taxon>Hypocreomycetidae</taxon>
        <taxon>Hypocreales</taxon>
        <taxon>Nectriaceae</taxon>
        <taxon>Fusarium</taxon>
    </lineage>
</organism>
<evidence type="ECO:0000313" key="1">
    <source>
        <dbReference type="EMBL" id="RGP71682.1"/>
    </source>
</evidence>
<name>A0A395SHW9_9HYPO</name>
<protein>
    <recommendedName>
        <fullName evidence="3">Polyketide cyclase dehydrase and lipid transport</fullName>
    </recommendedName>
</protein>
<dbReference type="AlphaFoldDB" id="A0A395SHW9"/>
<gene>
    <name evidence="1" type="ORF">FLONG3_6986</name>
</gene>
<dbReference type="Proteomes" id="UP000266234">
    <property type="component" value="Unassembled WGS sequence"/>
</dbReference>
<sequence>MTTSTVIESTTPATMPSPETSCVVFTAGSSITINVPAAFVFDIVRTCNRSDDWDSWIPDITFNTNDAAHTGSYGLVRVKGEAEIQEENVPVEISDLQRCEHACIIAWKGKLLPSWAETFEEIIIVTPKGEDSCEVRTWESMDAEKFGTEVSTKIVEGIDRWLNGLASYVTWQFQE</sequence>
<accession>A0A395SHW9</accession>
<dbReference type="OrthoDB" id="509124at2759"/>
<dbReference type="EMBL" id="PXOG01000155">
    <property type="protein sequence ID" value="RGP71682.1"/>
    <property type="molecule type" value="Genomic_DNA"/>
</dbReference>
<keyword evidence="2" id="KW-1185">Reference proteome</keyword>
<dbReference type="Gene3D" id="3.30.530.20">
    <property type="match status" value="1"/>
</dbReference>
<evidence type="ECO:0008006" key="3">
    <source>
        <dbReference type="Google" id="ProtNLM"/>
    </source>
</evidence>
<dbReference type="SUPFAM" id="SSF55961">
    <property type="entry name" value="Bet v1-like"/>
    <property type="match status" value="1"/>
</dbReference>
<proteinExistence type="predicted"/>
<dbReference type="InterPro" id="IPR023393">
    <property type="entry name" value="START-like_dom_sf"/>
</dbReference>
<comment type="caution">
    <text evidence="1">The sequence shown here is derived from an EMBL/GenBank/DDBJ whole genome shotgun (WGS) entry which is preliminary data.</text>
</comment>